<keyword evidence="2" id="KW-1185">Reference proteome</keyword>
<evidence type="ECO:0000313" key="1">
    <source>
        <dbReference type="EMBL" id="KAF9442700.1"/>
    </source>
</evidence>
<accession>A0A9P5X3S9</accession>
<dbReference type="AlphaFoldDB" id="A0A9P5X3S9"/>
<name>A0A9P5X3S9_9AGAR</name>
<comment type="caution">
    <text evidence="1">The sequence shown here is derived from an EMBL/GenBank/DDBJ whole genome shotgun (WGS) entry which is preliminary data.</text>
</comment>
<gene>
    <name evidence="1" type="ORF">P691DRAFT_810229</name>
</gene>
<dbReference type="Proteomes" id="UP000807342">
    <property type="component" value="Unassembled WGS sequence"/>
</dbReference>
<organism evidence="1 2">
    <name type="scientific">Macrolepiota fuliginosa MF-IS2</name>
    <dbReference type="NCBI Taxonomy" id="1400762"/>
    <lineage>
        <taxon>Eukaryota</taxon>
        <taxon>Fungi</taxon>
        <taxon>Dikarya</taxon>
        <taxon>Basidiomycota</taxon>
        <taxon>Agaricomycotina</taxon>
        <taxon>Agaricomycetes</taxon>
        <taxon>Agaricomycetidae</taxon>
        <taxon>Agaricales</taxon>
        <taxon>Agaricineae</taxon>
        <taxon>Agaricaceae</taxon>
        <taxon>Macrolepiota</taxon>
    </lineage>
</organism>
<reference evidence="1" key="1">
    <citation type="submission" date="2020-11" db="EMBL/GenBank/DDBJ databases">
        <authorList>
            <consortium name="DOE Joint Genome Institute"/>
            <person name="Ahrendt S."/>
            <person name="Riley R."/>
            <person name="Andreopoulos W."/>
            <person name="Labutti K."/>
            <person name="Pangilinan J."/>
            <person name="Ruiz-Duenas F.J."/>
            <person name="Barrasa J.M."/>
            <person name="Sanchez-Garcia M."/>
            <person name="Camarero S."/>
            <person name="Miyauchi S."/>
            <person name="Serrano A."/>
            <person name="Linde D."/>
            <person name="Babiker R."/>
            <person name="Drula E."/>
            <person name="Ayuso-Fernandez I."/>
            <person name="Pacheco R."/>
            <person name="Padilla G."/>
            <person name="Ferreira P."/>
            <person name="Barriuso J."/>
            <person name="Kellner H."/>
            <person name="Castanera R."/>
            <person name="Alfaro M."/>
            <person name="Ramirez L."/>
            <person name="Pisabarro A.G."/>
            <person name="Kuo A."/>
            <person name="Tritt A."/>
            <person name="Lipzen A."/>
            <person name="He G."/>
            <person name="Yan M."/>
            <person name="Ng V."/>
            <person name="Cullen D."/>
            <person name="Martin F."/>
            <person name="Rosso M.-N."/>
            <person name="Henrissat B."/>
            <person name="Hibbett D."/>
            <person name="Martinez A.T."/>
            <person name="Grigoriev I.V."/>
        </authorList>
    </citation>
    <scope>NUCLEOTIDE SEQUENCE</scope>
    <source>
        <strain evidence="1">MF-IS2</strain>
    </source>
</reference>
<dbReference type="EMBL" id="MU151581">
    <property type="protein sequence ID" value="KAF9442700.1"/>
    <property type="molecule type" value="Genomic_DNA"/>
</dbReference>
<protein>
    <submittedName>
        <fullName evidence="1">Uncharacterized protein</fullName>
    </submittedName>
</protein>
<proteinExistence type="predicted"/>
<evidence type="ECO:0000313" key="2">
    <source>
        <dbReference type="Proteomes" id="UP000807342"/>
    </source>
</evidence>
<sequence>MSTPIRRAGIHTQGAGDRGLWRWCSTRRFVEVTWISKDYYWRRVLQEHQASSTIVAMCTIVPARKSIFFQLLLSFALYSQKVLCI</sequence>